<dbReference type="SUPFAM" id="SSF56042">
    <property type="entry name" value="PurM C-terminal domain-like"/>
    <property type="match status" value="1"/>
</dbReference>
<keyword evidence="7 9" id="KW-0460">Magnesium</keyword>
<gene>
    <name evidence="9" type="primary">selD</name>
    <name evidence="12" type="ORF">BXT89_10390</name>
</gene>
<evidence type="ECO:0000313" key="12">
    <source>
        <dbReference type="EMBL" id="ONM43868.1"/>
    </source>
</evidence>
<feature type="binding site" evidence="9">
    <location>
        <begin position="138"/>
        <end position="140"/>
    </location>
    <ligand>
        <name>ATP</name>
        <dbReference type="ChEBI" id="CHEBI:30616"/>
        <note>ligand shared between dimeric partners</note>
    </ligand>
</feature>
<feature type="binding site" evidence="9">
    <location>
        <position position="226"/>
    </location>
    <ligand>
        <name>Mg(2+)</name>
        <dbReference type="ChEBI" id="CHEBI:18420"/>
    </ligand>
</feature>
<dbReference type="InterPro" id="IPR023061">
    <property type="entry name" value="SelD_I"/>
</dbReference>
<evidence type="ECO:0000256" key="5">
    <source>
        <dbReference type="ARBA" id="ARBA00022777"/>
    </source>
</evidence>
<evidence type="ECO:0000256" key="1">
    <source>
        <dbReference type="ARBA" id="ARBA00008026"/>
    </source>
</evidence>
<feature type="binding site" evidence="9">
    <location>
        <position position="50"/>
    </location>
    <ligand>
        <name>Mg(2+)</name>
        <dbReference type="ChEBI" id="CHEBI:18420"/>
    </ligand>
</feature>
<evidence type="ECO:0000259" key="11">
    <source>
        <dbReference type="Pfam" id="PF02769"/>
    </source>
</evidence>
<keyword evidence="5 9" id="KW-0418">Kinase</keyword>
<dbReference type="GO" id="GO:0000287">
    <property type="term" value="F:magnesium ion binding"/>
    <property type="evidence" value="ECO:0007669"/>
    <property type="project" value="UniProtKB-UniRule"/>
</dbReference>
<evidence type="ECO:0000256" key="3">
    <source>
        <dbReference type="ARBA" id="ARBA00022723"/>
    </source>
</evidence>
<dbReference type="OrthoDB" id="9767928at2"/>
<keyword evidence="8 9" id="KW-0711">Selenium</keyword>
<dbReference type="GO" id="GO:0016260">
    <property type="term" value="P:selenocysteine biosynthetic process"/>
    <property type="evidence" value="ECO:0007669"/>
    <property type="project" value="InterPro"/>
</dbReference>
<dbReference type="EMBL" id="MUBC01000020">
    <property type="protein sequence ID" value="ONM43868.1"/>
    <property type="molecule type" value="Genomic_DNA"/>
</dbReference>
<evidence type="ECO:0000256" key="9">
    <source>
        <dbReference type="HAMAP-Rule" id="MF_00625"/>
    </source>
</evidence>
<proteinExistence type="inferred from homology"/>
<keyword evidence="4 9" id="KW-0547">Nucleotide-binding</keyword>
<dbReference type="STRING" id="254161.SAMN05216256_115101"/>
<dbReference type="Proteomes" id="UP000242847">
    <property type="component" value="Unassembled WGS sequence"/>
</dbReference>
<comment type="cofactor">
    <cofactor evidence="9">
        <name>Mg(2+)</name>
        <dbReference type="ChEBI" id="CHEBI:18420"/>
    </cofactor>
    <text evidence="9">Binds 1 Mg(2+) ion per monomer.</text>
</comment>
<dbReference type="FunFam" id="3.30.1330.10:FF:000003">
    <property type="entry name" value="Selenide, water dikinase"/>
    <property type="match status" value="1"/>
</dbReference>
<dbReference type="InterPro" id="IPR016188">
    <property type="entry name" value="PurM-like_N"/>
</dbReference>
<dbReference type="NCBIfam" id="NF002098">
    <property type="entry name" value="PRK00943.1"/>
    <property type="match status" value="1"/>
</dbReference>
<dbReference type="NCBIfam" id="TIGR00476">
    <property type="entry name" value="selD"/>
    <property type="match status" value="1"/>
</dbReference>
<feature type="binding site" description="in other chain" evidence="9">
    <location>
        <position position="90"/>
    </location>
    <ligand>
        <name>ATP</name>
        <dbReference type="ChEBI" id="CHEBI:30616"/>
        <note>ligand shared between dimeric partners</note>
    </ligand>
</feature>
<dbReference type="GO" id="GO:0004756">
    <property type="term" value="F:selenide, water dikinase activity"/>
    <property type="evidence" value="ECO:0007669"/>
    <property type="project" value="UniProtKB-UniRule"/>
</dbReference>
<feature type="active site" evidence="9">
    <location>
        <position position="16"/>
    </location>
</feature>
<feature type="binding site" description="in other chain" evidence="9">
    <location>
        <position position="19"/>
    </location>
    <ligand>
        <name>ATP</name>
        <dbReference type="ChEBI" id="CHEBI:30616"/>
        <note>ligand shared between dimeric partners</note>
    </ligand>
</feature>
<dbReference type="AlphaFoldDB" id="A0A1S8DEK3"/>
<feature type="binding site" evidence="9">
    <location>
        <position position="90"/>
    </location>
    <ligand>
        <name>Mg(2+)</name>
        <dbReference type="ChEBI" id="CHEBI:18420"/>
    </ligand>
</feature>
<dbReference type="PIRSF" id="PIRSF036407">
    <property type="entry name" value="Selenphspht_syn"/>
    <property type="match status" value="1"/>
</dbReference>
<feature type="binding site" description="in other chain" evidence="9">
    <location>
        <begin position="47"/>
        <end position="49"/>
    </location>
    <ligand>
        <name>ATP</name>
        <dbReference type="ChEBI" id="CHEBI:30616"/>
        <note>ligand shared between dimeric partners</note>
    </ligand>
</feature>
<evidence type="ECO:0000256" key="8">
    <source>
        <dbReference type="ARBA" id="ARBA00023266"/>
    </source>
</evidence>
<keyword evidence="6 9" id="KW-0067">ATP-binding</keyword>
<dbReference type="PANTHER" id="PTHR10256">
    <property type="entry name" value="SELENIDE, WATER DIKINASE"/>
    <property type="match status" value="1"/>
</dbReference>
<keyword evidence="13" id="KW-1185">Reference proteome</keyword>
<organism evidence="12 13">
    <name type="scientific">Halopseudomonas pachastrellae</name>
    <dbReference type="NCBI Taxonomy" id="254161"/>
    <lineage>
        <taxon>Bacteria</taxon>
        <taxon>Pseudomonadati</taxon>
        <taxon>Pseudomonadota</taxon>
        <taxon>Gammaproteobacteria</taxon>
        <taxon>Pseudomonadales</taxon>
        <taxon>Pseudomonadaceae</taxon>
        <taxon>Halopseudomonas</taxon>
    </lineage>
</organism>
<dbReference type="Pfam" id="PF02769">
    <property type="entry name" value="AIRS_C"/>
    <property type="match status" value="1"/>
</dbReference>
<evidence type="ECO:0000256" key="4">
    <source>
        <dbReference type="ARBA" id="ARBA00022741"/>
    </source>
</evidence>
<feature type="domain" description="PurM-like C-terminal" evidence="11">
    <location>
        <begin position="168"/>
        <end position="337"/>
    </location>
</feature>
<reference evidence="12 13" key="1">
    <citation type="submission" date="2017-01" db="EMBL/GenBank/DDBJ databases">
        <title>Draft genome sequence of Pseudomonas pachastrellae type strain CCUG 46540T from a deep sea.</title>
        <authorList>
            <person name="Gomila M."/>
            <person name="Mulet M."/>
            <person name="Lalucat J."/>
            <person name="Garcia-Valdes E."/>
        </authorList>
    </citation>
    <scope>NUCLEOTIDE SEQUENCE [LARGE SCALE GENOMIC DNA]</scope>
    <source>
        <strain evidence="12 13">CCUG 46540</strain>
    </source>
</reference>
<dbReference type="GO" id="GO:0005524">
    <property type="term" value="F:ATP binding"/>
    <property type="evidence" value="ECO:0007669"/>
    <property type="project" value="UniProtKB-UniRule"/>
</dbReference>
<dbReference type="Gene3D" id="3.90.650.10">
    <property type="entry name" value="PurM-like C-terminal domain"/>
    <property type="match status" value="1"/>
</dbReference>
<keyword evidence="2 9" id="KW-0808">Transferase</keyword>
<dbReference type="CDD" id="cd02195">
    <property type="entry name" value="SelD"/>
    <property type="match status" value="1"/>
</dbReference>
<name>A0A1S8DEK3_9GAMM</name>
<feature type="site" description="Important for catalytic activity" evidence="9">
    <location>
        <position position="19"/>
    </location>
</feature>
<comment type="catalytic activity">
    <reaction evidence="9">
        <text>hydrogenselenide + ATP + H2O = selenophosphate + AMP + phosphate + 2 H(+)</text>
        <dbReference type="Rhea" id="RHEA:18737"/>
        <dbReference type="ChEBI" id="CHEBI:15377"/>
        <dbReference type="ChEBI" id="CHEBI:15378"/>
        <dbReference type="ChEBI" id="CHEBI:16144"/>
        <dbReference type="ChEBI" id="CHEBI:29317"/>
        <dbReference type="ChEBI" id="CHEBI:30616"/>
        <dbReference type="ChEBI" id="CHEBI:43474"/>
        <dbReference type="ChEBI" id="CHEBI:456215"/>
        <dbReference type="EC" id="2.7.9.3"/>
    </reaction>
</comment>
<evidence type="ECO:0000256" key="2">
    <source>
        <dbReference type="ARBA" id="ARBA00022679"/>
    </source>
</evidence>
<dbReference type="InterPro" id="IPR004536">
    <property type="entry name" value="SPS/SelD"/>
</dbReference>
<comment type="similarity">
    <text evidence="1 9">Belongs to the selenophosphate synthase 1 family. Class I subfamily.</text>
</comment>
<feature type="binding site" description="in other chain" evidence="9">
    <location>
        <position position="67"/>
    </location>
    <ligand>
        <name>ATP</name>
        <dbReference type="ChEBI" id="CHEBI:30616"/>
        <note>ligand shared between dimeric partners</note>
    </ligand>
</feature>
<evidence type="ECO:0000259" key="10">
    <source>
        <dbReference type="Pfam" id="PF00586"/>
    </source>
</evidence>
<comment type="caution">
    <text evidence="12">The sequence shown here is derived from an EMBL/GenBank/DDBJ whole genome shotgun (WGS) entry which is preliminary data.</text>
</comment>
<dbReference type="PANTHER" id="PTHR10256:SF0">
    <property type="entry name" value="INACTIVE SELENIDE, WATER DIKINASE-LIKE PROTEIN-RELATED"/>
    <property type="match status" value="1"/>
</dbReference>
<dbReference type="InterPro" id="IPR010918">
    <property type="entry name" value="PurM-like_C_dom"/>
</dbReference>
<feature type="domain" description="PurM-like N-terminal" evidence="10">
    <location>
        <begin position="49"/>
        <end position="156"/>
    </location>
</feature>
<keyword evidence="3 9" id="KW-0479">Metal-binding</keyword>
<dbReference type="FunFam" id="3.90.650.10:FF:000004">
    <property type="entry name" value="Selenide, water dikinase"/>
    <property type="match status" value="1"/>
</dbReference>
<dbReference type="InterPro" id="IPR036921">
    <property type="entry name" value="PurM-like_N_sf"/>
</dbReference>
<dbReference type="InterPro" id="IPR036676">
    <property type="entry name" value="PurM-like_C_sf"/>
</dbReference>
<sequence>MTQTIRLTEYSHGAGCGCKIAPRVLDEMLSVGQPGPAFEQLWVGNASRDDAAVFGLDDEQGIVSTTDFFMPIVDDPFDFGRIAATNAISDIYAMGGTPLMAIAILGWPVNLLPAAVAGEVLAGARQVCTEAGMPLAGGHSIDAPEPIFGLAVTGHVLKRQLKRNDQAQAGAQLFLTKPLGIGILTTAEKQKKLRAEDAGVARDLMCQLNRPGQRFATLDGVQAMTDVTGFGLLGHLTEMAEGAGLQARLNSAQVPRLPAVDYYLEQGCVPGGTLRNFDSYGHKIGALSEAQKHLLCDPQTSGGLLVAVAPQAVDEFLSLAGEQGLALSCIGELVERAGGPWVEVL</sequence>
<evidence type="ECO:0000256" key="6">
    <source>
        <dbReference type="ARBA" id="ARBA00022840"/>
    </source>
</evidence>
<comment type="subunit">
    <text evidence="9">Homodimer.</text>
</comment>
<dbReference type="GO" id="GO:0005737">
    <property type="term" value="C:cytoplasm"/>
    <property type="evidence" value="ECO:0007669"/>
    <property type="project" value="TreeGrafter"/>
</dbReference>
<protein>
    <recommendedName>
        <fullName evidence="9">Selenide, water dikinase</fullName>
        <ecNumber evidence="9">2.7.9.3</ecNumber>
    </recommendedName>
    <alternativeName>
        <fullName evidence="9">Selenium donor protein</fullName>
    </alternativeName>
    <alternativeName>
        <fullName evidence="9">Selenophosphate synthase</fullName>
    </alternativeName>
</protein>
<evidence type="ECO:0000256" key="7">
    <source>
        <dbReference type="ARBA" id="ARBA00022842"/>
    </source>
</evidence>
<dbReference type="SUPFAM" id="SSF55326">
    <property type="entry name" value="PurM N-terminal domain-like"/>
    <property type="match status" value="1"/>
</dbReference>
<evidence type="ECO:0000313" key="13">
    <source>
        <dbReference type="Proteomes" id="UP000242847"/>
    </source>
</evidence>
<dbReference type="Gene3D" id="3.30.1330.10">
    <property type="entry name" value="PurM-like, N-terminal domain"/>
    <property type="match status" value="1"/>
</dbReference>
<dbReference type="RefSeq" id="WP_083727391.1">
    <property type="nucleotide sequence ID" value="NZ_FOUD01000015.1"/>
</dbReference>
<comment type="function">
    <text evidence="9">Synthesizes selenophosphate from selenide and ATP.</text>
</comment>
<dbReference type="HAMAP" id="MF_00625">
    <property type="entry name" value="SelD"/>
    <property type="match status" value="1"/>
</dbReference>
<accession>A0A1S8DEK3</accession>
<dbReference type="EC" id="2.7.9.3" evidence="9"/>
<dbReference type="Pfam" id="PF00586">
    <property type="entry name" value="AIRS"/>
    <property type="match status" value="1"/>
</dbReference>